<organism evidence="2 3">
    <name type="scientific">Cardiocondyla obscurior</name>
    <dbReference type="NCBI Taxonomy" id="286306"/>
    <lineage>
        <taxon>Eukaryota</taxon>
        <taxon>Metazoa</taxon>
        <taxon>Ecdysozoa</taxon>
        <taxon>Arthropoda</taxon>
        <taxon>Hexapoda</taxon>
        <taxon>Insecta</taxon>
        <taxon>Pterygota</taxon>
        <taxon>Neoptera</taxon>
        <taxon>Endopterygota</taxon>
        <taxon>Hymenoptera</taxon>
        <taxon>Apocrita</taxon>
        <taxon>Aculeata</taxon>
        <taxon>Formicoidea</taxon>
        <taxon>Formicidae</taxon>
        <taxon>Myrmicinae</taxon>
        <taxon>Cardiocondyla</taxon>
    </lineage>
</organism>
<comment type="caution">
    <text evidence="2">The sequence shown here is derived from an EMBL/GenBank/DDBJ whole genome shotgun (WGS) entry which is preliminary data.</text>
</comment>
<feature type="transmembrane region" description="Helical" evidence="1">
    <location>
        <begin position="63"/>
        <end position="82"/>
    </location>
</feature>
<keyword evidence="1" id="KW-0472">Membrane</keyword>
<keyword evidence="1" id="KW-1133">Transmembrane helix</keyword>
<evidence type="ECO:0000256" key="1">
    <source>
        <dbReference type="SAM" id="Phobius"/>
    </source>
</evidence>
<dbReference type="Proteomes" id="UP001430953">
    <property type="component" value="Unassembled WGS sequence"/>
</dbReference>
<evidence type="ECO:0000313" key="2">
    <source>
        <dbReference type="EMBL" id="KAL0115871.1"/>
    </source>
</evidence>
<evidence type="ECO:0000313" key="3">
    <source>
        <dbReference type="Proteomes" id="UP001430953"/>
    </source>
</evidence>
<reference evidence="2 3" key="1">
    <citation type="submission" date="2023-03" db="EMBL/GenBank/DDBJ databases">
        <title>High recombination rates correlate with genetic variation in Cardiocondyla obscurior ants.</title>
        <authorList>
            <person name="Errbii M."/>
        </authorList>
    </citation>
    <scope>NUCLEOTIDE SEQUENCE [LARGE SCALE GENOMIC DNA]</scope>
    <source>
        <strain evidence="2">Alpha-2009</strain>
        <tissue evidence="2">Whole body</tissue>
    </source>
</reference>
<gene>
    <name evidence="2" type="ORF">PUN28_011032</name>
</gene>
<name>A0AAW2FM73_9HYME</name>
<protein>
    <submittedName>
        <fullName evidence="2">Uncharacterized protein</fullName>
    </submittedName>
</protein>
<dbReference type="EMBL" id="JADYXP020000010">
    <property type="protein sequence ID" value="KAL0115871.1"/>
    <property type="molecule type" value="Genomic_DNA"/>
</dbReference>
<sequence>MTYRDYRFEDHICDFYLLVQKEEKERKNKNNKTAKSAISARAPIAIRPTISVMIYFHRKYNIIERRISFFFFFFFFSLHVLLF</sequence>
<keyword evidence="3" id="KW-1185">Reference proteome</keyword>
<proteinExistence type="predicted"/>
<accession>A0AAW2FM73</accession>
<keyword evidence="1" id="KW-0812">Transmembrane</keyword>
<dbReference type="AlphaFoldDB" id="A0AAW2FM73"/>